<evidence type="ECO:0008006" key="4">
    <source>
        <dbReference type="Google" id="ProtNLM"/>
    </source>
</evidence>
<organism evidence="3">
    <name type="scientific">Ditylum brightwellii</name>
    <dbReference type="NCBI Taxonomy" id="49249"/>
    <lineage>
        <taxon>Eukaryota</taxon>
        <taxon>Sar</taxon>
        <taxon>Stramenopiles</taxon>
        <taxon>Ochrophyta</taxon>
        <taxon>Bacillariophyta</taxon>
        <taxon>Mediophyceae</taxon>
        <taxon>Lithodesmiophycidae</taxon>
        <taxon>Lithodesmiales</taxon>
        <taxon>Lithodesmiaceae</taxon>
        <taxon>Ditylum</taxon>
    </lineage>
</organism>
<name>A0A7S1Z792_9STRA</name>
<evidence type="ECO:0000256" key="2">
    <source>
        <dbReference type="SAM" id="SignalP"/>
    </source>
</evidence>
<feature type="transmembrane region" description="Helical" evidence="1">
    <location>
        <begin position="127"/>
        <end position="146"/>
    </location>
</feature>
<gene>
    <name evidence="3" type="ORF">DBRI1063_LOCUS11197</name>
</gene>
<evidence type="ECO:0000256" key="1">
    <source>
        <dbReference type="SAM" id="Phobius"/>
    </source>
</evidence>
<feature type="transmembrane region" description="Helical" evidence="1">
    <location>
        <begin position="239"/>
        <end position="257"/>
    </location>
</feature>
<evidence type="ECO:0000313" key="3">
    <source>
        <dbReference type="EMBL" id="CAD9330248.1"/>
    </source>
</evidence>
<feature type="signal peptide" evidence="2">
    <location>
        <begin position="1"/>
        <end position="24"/>
    </location>
</feature>
<dbReference type="EMBL" id="HBGN01017482">
    <property type="protein sequence ID" value="CAD9330248.1"/>
    <property type="molecule type" value="Transcribed_RNA"/>
</dbReference>
<feature type="transmembrane region" description="Helical" evidence="1">
    <location>
        <begin position="158"/>
        <end position="180"/>
    </location>
</feature>
<keyword evidence="2" id="KW-0732">Signal</keyword>
<feature type="chain" id="PRO_5030940631" description="Transmembrane protein" evidence="2">
    <location>
        <begin position="25"/>
        <end position="265"/>
    </location>
</feature>
<reference evidence="3" key="1">
    <citation type="submission" date="2021-01" db="EMBL/GenBank/DDBJ databases">
        <authorList>
            <person name="Corre E."/>
            <person name="Pelletier E."/>
            <person name="Niang G."/>
            <person name="Scheremetjew M."/>
            <person name="Finn R."/>
            <person name="Kale V."/>
            <person name="Holt S."/>
            <person name="Cochrane G."/>
            <person name="Meng A."/>
            <person name="Brown T."/>
            <person name="Cohen L."/>
        </authorList>
    </citation>
    <scope>NUCLEOTIDE SEQUENCE</scope>
    <source>
        <strain evidence="3">Pop2</strain>
    </source>
</reference>
<protein>
    <recommendedName>
        <fullName evidence="4">Transmembrane protein</fullName>
    </recommendedName>
</protein>
<keyword evidence="1" id="KW-0812">Transmembrane</keyword>
<dbReference type="AlphaFoldDB" id="A0A7S1Z792"/>
<feature type="transmembrane region" description="Helical" evidence="1">
    <location>
        <begin position="200"/>
        <end position="227"/>
    </location>
</feature>
<accession>A0A7S1Z792</accession>
<keyword evidence="1" id="KW-1133">Transmembrane helix</keyword>
<keyword evidence="1" id="KW-0472">Membrane</keyword>
<proteinExistence type="predicted"/>
<sequence length="265" mass="29093">MHLSSTSIITICIVYLALLGEGATTRTSAFTTPLPSLGIQQAQQQRYNVPHKLKAFNANNCRTTRMDVATDPNQDDNTERITEMMKLENDSDESQSETTVENETLLARIFPTRKFLLPPLRVDDPDLLLYDVFLLLNLSVSISFWVTHRMSLVHVGTAFTEGCLLSILWIASGFYNGSFLDSALDGHHDPSTSEKGGPTAAGLLGLATFVMTANLRILIALVGAALMHTPVGVSDGDQLIPLEVAFGLLLMSVWRAVHSYYVPRI</sequence>